<keyword evidence="2" id="KW-1133">Transmembrane helix</keyword>
<dbReference type="Proteomes" id="UP000247832">
    <property type="component" value="Unassembled WGS sequence"/>
</dbReference>
<feature type="compositionally biased region" description="Low complexity" evidence="1">
    <location>
        <begin position="7"/>
        <end position="28"/>
    </location>
</feature>
<organism evidence="3 4">
    <name type="scientific">Arthrobacter livingstonensis</name>
    <dbReference type="NCBI Taxonomy" id="670078"/>
    <lineage>
        <taxon>Bacteria</taxon>
        <taxon>Bacillati</taxon>
        <taxon>Actinomycetota</taxon>
        <taxon>Actinomycetes</taxon>
        <taxon>Micrococcales</taxon>
        <taxon>Micrococcaceae</taxon>
        <taxon>Arthrobacter</taxon>
    </lineage>
</organism>
<keyword evidence="2" id="KW-0812">Transmembrane</keyword>
<name>A0A2V5L9L2_9MICC</name>
<feature type="region of interest" description="Disordered" evidence="1">
    <location>
        <begin position="1"/>
        <end position="36"/>
    </location>
</feature>
<keyword evidence="4" id="KW-1185">Reference proteome</keyword>
<feature type="transmembrane region" description="Helical" evidence="2">
    <location>
        <begin position="353"/>
        <end position="375"/>
    </location>
</feature>
<accession>A0A2V5L9L2</accession>
<evidence type="ECO:0000313" key="4">
    <source>
        <dbReference type="Proteomes" id="UP000247832"/>
    </source>
</evidence>
<evidence type="ECO:0000256" key="1">
    <source>
        <dbReference type="SAM" id="MobiDB-lite"/>
    </source>
</evidence>
<feature type="transmembrane region" description="Helical" evidence="2">
    <location>
        <begin position="219"/>
        <end position="239"/>
    </location>
</feature>
<proteinExistence type="predicted"/>
<feature type="compositionally biased region" description="Pro residues" evidence="1">
    <location>
        <begin position="519"/>
        <end position="534"/>
    </location>
</feature>
<gene>
    <name evidence="3" type="ORF">CVV68_07450</name>
</gene>
<feature type="transmembrane region" description="Helical" evidence="2">
    <location>
        <begin position="108"/>
        <end position="131"/>
    </location>
</feature>
<keyword evidence="2" id="KW-0472">Membrane</keyword>
<feature type="transmembrane region" description="Helical" evidence="2">
    <location>
        <begin position="63"/>
        <end position="87"/>
    </location>
</feature>
<feature type="transmembrane region" description="Helical" evidence="2">
    <location>
        <begin position="185"/>
        <end position="207"/>
    </location>
</feature>
<feature type="transmembrane region" description="Helical" evidence="2">
    <location>
        <begin position="387"/>
        <end position="405"/>
    </location>
</feature>
<feature type="transmembrane region" description="Helical" evidence="2">
    <location>
        <begin position="143"/>
        <end position="164"/>
    </location>
</feature>
<comment type="caution">
    <text evidence="3">The sequence shown here is derived from an EMBL/GenBank/DDBJ whole genome shotgun (WGS) entry which is preliminary data.</text>
</comment>
<feature type="transmembrane region" description="Helical" evidence="2">
    <location>
        <begin position="292"/>
        <end position="312"/>
    </location>
</feature>
<evidence type="ECO:0000256" key="2">
    <source>
        <dbReference type="SAM" id="Phobius"/>
    </source>
</evidence>
<dbReference type="EMBL" id="QJVD01000006">
    <property type="protein sequence ID" value="PYI68159.1"/>
    <property type="molecule type" value="Genomic_DNA"/>
</dbReference>
<feature type="region of interest" description="Disordered" evidence="1">
    <location>
        <begin position="511"/>
        <end position="534"/>
    </location>
</feature>
<dbReference type="AlphaFoldDB" id="A0A2V5L9L2"/>
<protein>
    <submittedName>
        <fullName evidence="3">Uncharacterized protein</fullName>
    </submittedName>
</protein>
<feature type="transmembrane region" description="Helical" evidence="2">
    <location>
        <begin position="417"/>
        <end position="437"/>
    </location>
</feature>
<evidence type="ECO:0000313" key="3">
    <source>
        <dbReference type="EMBL" id="PYI68159.1"/>
    </source>
</evidence>
<reference evidence="3 4" key="1">
    <citation type="submission" date="2018-05" db="EMBL/GenBank/DDBJ databases">
        <title>Genetic diversity of glacier-inhabiting Cryobacterium bacteria in China and description of Cryobacterium mengkeensis sp. nov. and Arthrobacter glacialis sp. nov.</title>
        <authorList>
            <person name="Liu Q."/>
            <person name="Xin Y.-H."/>
        </authorList>
    </citation>
    <scope>NUCLEOTIDE SEQUENCE [LARGE SCALE GENOMIC DNA]</scope>
    <source>
        <strain evidence="3 4">LI2</strain>
    </source>
</reference>
<feature type="transmembrane region" description="Helical" evidence="2">
    <location>
        <begin position="259"/>
        <end position="286"/>
    </location>
</feature>
<feature type="transmembrane region" description="Helical" evidence="2">
    <location>
        <begin position="542"/>
        <end position="564"/>
    </location>
</feature>
<sequence length="872" mass="88992">MAGVGGAAAPDLPAAPAAEPTEVPAAGPHPAVISAGNHDKGTRLPASLVPARWWTGAVAGAGAYVATLVVALLLTLLAVVGLAATGSSDSIDVPSNPLVSNSDLPSPWSILFQFAAQLPALGMLGSLSGAVSIDAGMFGSVQATIGITMVPLALTAISVVALFWGSRLAERLAPSSGRLQRWAQAVVGGIAFSLLLNVIATAASIKITASEHAAINLNAGNFASIFVAFIVALLVGIAARTERRDQKTVSGRVAYLRSLLRDAVLAATVHLGAFVVIAVPVVVAVVGVKAGWAAFLSFPLWAPTAGLLLFGMGHLAAFGRSAEGSLGGGLGSSSQSAYGYAVAGLDDFGIPAWAGGLLVVLALLAMCAAATCWYLRRGAQSPSNPLSWVYLPVVFLITGTFVTWLGSVSASGHAGSLASGSAGIGLAWWTPFLMLAWGGATDAASRFLAPKLAPVLPAALVAFVQKYPSALHDTGFQVQAGTPAANLSQARAQAQGHGEAPVATPVDPARAATALPRDPGNPEPPAPVVVPRPPMSKKAKRSLALVGGAIALVAVLAIGATVAVNVVRGSHGPDKAVSGFLDAVVAGDAARAMEIGDPSIPNDQRGLLSNAIYAKAAKRVDSYSIVSTTVDGDGATVRAELRQNGTKVPLTFSLVKKNPGFLDPHWCLQNVPMGSVAVAVPGQADSVTVNGVDVKVGNSGTSDSGVLRLPAFPGSYTVGLPASSKYLSADPVTVDARLGEQAPSMPATLETRPNEAFGKEVQAQVNSMLTTCEKSTDIRPEGCPFSRYTSGKVRNVVWKVATRPTVTAASYGEGTWYLSTDKAGAATVSFERDSSYGFGTPKWEKDSESDISIQVSGKVALDGETLTVSFAN</sequence>